<dbReference type="InterPro" id="IPR016024">
    <property type="entry name" value="ARM-type_fold"/>
</dbReference>
<dbReference type="Gene3D" id="1.25.10.10">
    <property type="entry name" value="Leucine-rich Repeat Variant"/>
    <property type="match status" value="1"/>
</dbReference>
<dbReference type="GO" id="GO:0005634">
    <property type="term" value="C:nucleus"/>
    <property type="evidence" value="ECO:0007669"/>
    <property type="project" value="TreeGrafter"/>
</dbReference>
<dbReference type="InterPro" id="IPR011989">
    <property type="entry name" value="ARM-like"/>
</dbReference>
<dbReference type="OrthoDB" id="16066at2759"/>
<evidence type="ECO:0000259" key="5">
    <source>
        <dbReference type="Pfam" id="PF13001"/>
    </source>
</evidence>
<sequence length="2138" mass="238864">MSAERDLELLETVELRFGLADSKEKLQAQINNFLVPLLYKLSTPNEAVRSKVMKLLGHIGNVLKVEKEITLPLDDIFQFFEDRTLGMLSSNIGIIYIQKSIERITVKEKSKYLNRLLNNLEFSNEKQKQTINTIVLQIVSELDTLEKEYLESIDLESPESAKRLLFLIRDFLTFAPKNSNKQTQSKVYNGLSQDIVNTLTSNGTFEWSNGGKPLLKAKQSALKVLNSTKIFKSPSLNDQKYIAFLCGSCDSSFTEISTLCSDALKRLVPLDHENKDIIKQMCTMFLGGRLDDSPNSERSPCSNKIRIIILKHLSKSKSAANTFPDWLRIVFESLFGEESSESLKQGGATFLKWVCQESSIEQLTSSGPVLLQGLKKLLGLNLDNSNKRVKVDIARGKDSIRMDLYSTLAILATRSPKLFQNDSSYLVQLFDILNNETQIARSNVQEAIYATGMALFKLENQDKSFEKNVFDILENTLLTSSLVPAKLTALRLLSDGPLFSNTRARFIGILGTCDIDPQTRNQAQSTLEMSMQSLGVTIPSSFNSKNTSSGNASFITNYSNTLPNVWEWIGAAYTFATTGNTSSLSKTTGTMDDTEYHHLYTQNQEDTNLQIKNQHIDTIAISNLIKFTIALLVLQGLCLISQPRNFDTLLKDHSSQVEQILGPETQLESMDAVKKLVLLDTATVDYSELLKSPIVKLGFYALLNNKLTPDVNLELLKSLYKLTILAMNSLVKTKDSDDGIHAFKHKESTLAGCSTLLQTICNLGPQTINNIILGEHDIIYDLVKNLKAVRLKSIVSGAYASIVTTSWLDIAALDPNSNFSNVDETFLKQTTTRIIELVDNIHKRVCDKPKSAITSLTFKEKEYSNDLASELIFVSYSISRINAALDKSSVSAIENQEKLSQIRLSVVESRNKIYDAILVLMTRSQQLLSKKNSLTSISSEDTLILHSICIASRELFLFNSFEVKKTPTEQKSLEKQVLDPNQLLDIILSIVKGGLYNFVDLRYFIKAISGIVTGYFNDSKDTTVESISKDSFDLTVLKKLREFTLMEKVILKRFDSQIIISEIVPLILWKWDSLSSLELYCCSVYNNHSLETLTTNTAQQKNSSIWDWLMEDAIASMAKSHRATERLAAAAWIGNITLNCSSISQIQQYVVKMHRILCGLLIDKDEIVQSISGKSINLLYNITKLSSYRKEMSYSLVSIIGSRRPQTAADSGSSSSMRASANSILREQLLPSDLADETSTTSRMENLVAQSSNTNRNGASLTNTYNLKTPFALTYRAILDLATDVGSSELFYQLIVLAGQGIQGTISFGPPNYSSKLVHEALDQCTPYIDKLVPKLFLRCFDTSTHIAKTMNYIWTSLFNTQSPNSLYSTNPGHVNYPTCSTIIAERWDEVFEECISSMPRGDWKMRASSCATISYSLSFSNQLPITAKHLGSLWKIGFRLLDDIKDDVRVQALSMCNIMASTTLGMLDLEKNNEFESSNKIPSLTSLDNVDAITDIIFPLVLDTGLSSPAEEVRAFTISFLEKLTRHPSSKKYSGVLIIKLLESLSDMENQAMNFISQNAANWNISSNDLDSFRLGATKSSPVMTMIERSVQQLDESQMPLFTSQLCNVILHGIGLPTRAGAARLVVNLTTAHSNLILPYSLQIMKAILTVLTKSSGVESQAWASAIAFLSTHIPEKSFEKLLNRLYKMYLVDEDHESKYTSVLTLFHISKRAFGLMKHNGKILVLLYLGMQDNDKKIGQMCKESWLHLTDGLTPTEIQKRYSKLIVSLAINTLESSNWAFIIQGAKTLAEIANLSLFSENVFNLLEHTSSSLNNTRGNTKSRKTDYKKYYERNLAQITDNDIEFVRNLLEAIQPLCKASLGRSWAGKEEVISSLSTVAISCQPVILSPESMQLDDSDSKTTLTDLINVFTKCIASKDIKYKRASITQFSRMMKFYNADCFDNLYPILLELIQPLDSKPGSIEDVDAPKPLLLALQASVLASIGDLLPVNNRIKYTQADKILDAVEMIVSGGVWNVKLAAINLSLLLVENITSKLDGESEQDHLELISFVLSENFSSKIQNIMNLSFLEEKYSSARLSAVKLAHLLLEFLKNENDIADHLKDTKLKIITSAKEILTRGKSDIDTNIKIESSRVLALF</sequence>
<evidence type="ECO:0000256" key="3">
    <source>
        <dbReference type="ARBA" id="ARBA00022737"/>
    </source>
</evidence>
<dbReference type="Pfam" id="PF13001">
    <property type="entry name" value="ECM29_N"/>
    <property type="match status" value="1"/>
</dbReference>
<evidence type="ECO:0000256" key="2">
    <source>
        <dbReference type="ARBA" id="ARBA00022490"/>
    </source>
</evidence>
<dbReference type="GO" id="GO:0036503">
    <property type="term" value="P:ERAD pathway"/>
    <property type="evidence" value="ECO:0007669"/>
    <property type="project" value="TreeGrafter"/>
</dbReference>
<evidence type="ECO:0000256" key="1">
    <source>
        <dbReference type="ARBA" id="ARBA00004496"/>
    </source>
</evidence>
<dbReference type="EMBL" id="MBFT01000079">
    <property type="protein sequence ID" value="PVU98475.1"/>
    <property type="molecule type" value="Genomic_DNA"/>
</dbReference>
<reference evidence="7 8" key="1">
    <citation type="journal article" date="2018" name="MBio">
        <title>Comparative Genomics Reveals the Core Gene Toolbox for the Fungus-Insect Symbiosis.</title>
        <authorList>
            <person name="Wang Y."/>
            <person name="Stata M."/>
            <person name="Wang W."/>
            <person name="Stajich J.E."/>
            <person name="White M.M."/>
            <person name="Moncalvo J.M."/>
        </authorList>
    </citation>
    <scope>NUCLEOTIDE SEQUENCE [LARGE SCALE GENOMIC DNA]</scope>
    <source>
        <strain evidence="7 8">AUS-77-4</strain>
    </source>
</reference>
<gene>
    <name evidence="7" type="ORF">BB559_001527</name>
</gene>
<feature type="domain" description="Proteasome component Ecm29 N-terminal" evidence="5">
    <location>
        <begin position="10"/>
        <end position="511"/>
    </location>
</feature>
<evidence type="ECO:0000259" key="6">
    <source>
        <dbReference type="Pfam" id="PF24492"/>
    </source>
</evidence>
<name>A0A2T9Z1K1_9FUNG</name>
<dbReference type="InterPro" id="IPR055443">
    <property type="entry name" value="HEAT_ECM29"/>
</dbReference>
<keyword evidence="3" id="KW-0677">Repeat</keyword>
<dbReference type="GO" id="GO:0060090">
    <property type="term" value="F:molecular adaptor activity"/>
    <property type="evidence" value="ECO:0007669"/>
    <property type="project" value="InterPro"/>
</dbReference>
<keyword evidence="8" id="KW-1185">Reference proteome</keyword>
<dbReference type="PANTHER" id="PTHR23346:SF19">
    <property type="entry name" value="PROTEASOME ADAPTER AND SCAFFOLD PROTEIN ECM29"/>
    <property type="match status" value="1"/>
</dbReference>
<protein>
    <submittedName>
        <fullName evidence="7">Uncharacterized protein</fullName>
    </submittedName>
</protein>
<dbReference type="InterPro" id="IPR024372">
    <property type="entry name" value="Ecm29_N"/>
</dbReference>
<accession>A0A2T9Z1K1</accession>
<evidence type="ECO:0000313" key="8">
    <source>
        <dbReference type="Proteomes" id="UP000245699"/>
    </source>
</evidence>
<dbReference type="GO" id="GO:0005737">
    <property type="term" value="C:cytoplasm"/>
    <property type="evidence" value="ECO:0007669"/>
    <property type="project" value="UniProtKB-SubCell"/>
</dbReference>
<proteinExistence type="predicted"/>
<keyword evidence="2" id="KW-0963">Cytoplasm</keyword>
<dbReference type="STRING" id="61424.A0A2T9Z1K1"/>
<comment type="subcellular location">
    <subcellularLocation>
        <location evidence="1">Cytoplasm</location>
    </subcellularLocation>
</comment>
<dbReference type="GO" id="GO:0043248">
    <property type="term" value="P:proteasome assembly"/>
    <property type="evidence" value="ECO:0007669"/>
    <property type="project" value="InterPro"/>
</dbReference>
<dbReference type="Proteomes" id="UP000245699">
    <property type="component" value="Unassembled WGS sequence"/>
</dbReference>
<comment type="caution">
    <text evidence="7">The sequence shown here is derived from an EMBL/GenBank/DDBJ whole genome shotgun (WGS) entry which is preliminary data.</text>
</comment>
<feature type="domain" description="Proteasome adapter and scaffold protein ECM29 HEAT-repeat" evidence="6">
    <location>
        <begin position="1533"/>
        <end position="1692"/>
    </location>
</feature>
<dbReference type="Pfam" id="PF24492">
    <property type="entry name" value="HEAT_ECM29"/>
    <property type="match status" value="1"/>
</dbReference>
<dbReference type="GO" id="GO:0000502">
    <property type="term" value="C:proteasome complex"/>
    <property type="evidence" value="ECO:0007669"/>
    <property type="project" value="UniProtKB-KW"/>
</dbReference>
<dbReference type="PANTHER" id="PTHR23346">
    <property type="entry name" value="TRANSLATIONAL ACTIVATOR GCN1-RELATED"/>
    <property type="match status" value="1"/>
</dbReference>
<evidence type="ECO:0000256" key="4">
    <source>
        <dbReference type="ARBA" id="ARBA00022942"/>
    </source>
</evidence>
<organism evidence="7 8">
    <name type="scientific">Furculomyces boomerangus</name>
    <dbReference type="NCBI Taxonomy" id="61424"/>
    <lineage>
        <taxon>Eukaryota</taxon>
        <taxon>Fungi</taxon>
        <taxon>Fungi incertae sedis</taxon>
        <taxon>Zoopagomycota</taxon>
        <taxon>Kickxellomycotina</taxon>
        <taxon>Harpellomycetes</taxon>
        <taxon>Harpellales</taxon>
        <taxon>Harpellaceae</taxon>
        <taxon>Furculomyces</taxon>
    </lineage>
</organism>
<evidence type="ECO:0000313" key="7">
    <source>
        <dbReference type="EMBL" id="PVU98475.1"/>
    </source>
</evidence>
<dbReference type="SUPFAM" id="SSF48371">
    <property type="entry name" value="ARM repeat"/>
    <property type="match status" value="2"/>
</dbReference>
<keyword evidence="4" id="KW-0647">Proteasome</keyword>